<evidence type="ECO:0000313" key="2">
    <source>
        <dbReference type="EMBL" id="OMP03479.1"/>
    </source>
</evidence>
<evidence type="ECO:0000256" key="1">
    <source>
        <dbReference type="SAM" id="MobiDB-lite"/>
    </source>
</evidence>
<keyword evidence="3" id="KW-1185">Reference proteome</keyword>
<evidence type="ECO:0000313" key="3">
    <source>
        <dbReference type="Proteomes" id="UP000187203"/>
    </source>
</evidence>
<reference evidence="3" key="1">
    <citation type="submission" date="2013-09" db="EMBL/GenBank/DDBJ databases">
        <title>Corchorus olitorius genome sequencing.</title>
        <authorList>
            <person name="Alam M."/>
            <person name="Haque M.S."/>
            <person name="Islam M.S."/>
            <person name="Emdad E.M."/>
            <person name="Islam M.M."/>
            <person name="Ahmed B."/>
            <person name="Halim A."/>
            <person name="Hossen Q.M.M."/>
            <person name="Hossain M.Z."/>
            <person name="Ahmed R."/>
            <person name="Khan M.M."/>
            <person name="Islam R."/>
            <person name="Rashid M.M."/>
            <person name="Khan S.A."/>
            <person name="Rahman M.S."/>
            <person name="Alam M."/>
            <person name="Yahiya A.S."/>
            <person name="Khan M.S."/>
            <person name="Azam M.S."/>
            <person name="Haque T."/>
            <person name="Lashkar M.Z.H."/>
            <person name="Akhand A.I."/>
            <person name="Morshed G."/>
            <person name="Roy S."/>
            <person name="Uddin K.S."/>
            <person name="Rabeya T."/>
            <person name="Hossain A.S."/>
            <person name="Chowdhury A."/>
            <person name="Snigdha A.R."/>
            <person name="Mortoza M.S."/>
            <person name="Matin S.A."/>
            <person name="Hoque S.M.E."/>
            <person name="Islam M.K."/>
            <person name="Roy D.K."/>
            <person name="Haider R."/>
            <person name="Moosa M.M."/>
            <person name="Elias S.M."/>
            <person name="Hasan A.M."/>
            <person name="Jahan S."/>
            <person name="Shafiuddin M."/>
            <person name="Mahmood N."/>
            <person name="Shommy N.S."/>
        </authorList>
    </citation>
    <scope>NUCLEOTIDE SEQUENCE [LARGE SCALE GENOMIC DNA]</scope>
    <source>
        <strain evidence="3">cv. O-4</strain>
    </source>
</reference>
<dbReference type="STRING" id="93759.A0A1R3K8U5"/>
<accession>A0A1R3K8U5</accession>
<feature type="region of interest" description="Disordered" evidence="1">
    <location>
        <begin position="53"/>
        <end position="72"/>
    </location>
</feature>
<dbReference type="Proteomes" id="UP000187203">
    <property type="component" value="Unassembled WGS sequence"/>
</dbReference>
<organism evidence="2 3">
    <name type="scientific">Corchorus olitorius</name>
    <dbReference type="NCBI Taxonomy" id="93759"/>
    <lineage>
        <taxon>Eukaryota</taxon>
        <taxon>Viridiplantae</taxon>
        <taxon>Streptophyta</taxon>
        <taxon>Embryophyta</taxon>
        <taxon>Tracheophyta</taxon>
        <taxon>Spermatophyta</taxon>
        <taxon>Magnoliopsida</taxon>
        <taxon>eudicotyledons</taxon>
        <taxon>Gunneridae</taxon>
        <taxon>Pentapetalae</taxon>
        <taxon>rosids</taxon>
        <taxon>malvids</taxon>
        <taxon>Malvales</taxon>
        <taxon>Malvaceae</taxon>
        <taxon>Grewioideae</taxon>
        <taxon>Apeibeae</taxon>
        <taxon>Corchorus</taxon>
    </lineage>
</organism>
<sequence>MGPMPGQMGGGVEPPSQGLGAAASFGASVTAKISIDASLAGAIILVKIASGTSMKNRSMGGSGGTVQKTTLR</sequence>
<proteinExistence type="predicted"/>
<dbReference type="AlphaFoldDB" id="A0A1R3K8U5"/>
<gene>
    <name evidence="2" type="ORF">COLO4_10403</name>
</gene>
<protein>
    <submittedName>
        <fullName evidence="2">Uncharacterized protein</fullName>
    </submittedName>
</protein>
<dbReference type="EMBL" id="AWUE01014500">
    <property type="protein sequence ID" value="OMP03479.1"/>
    <property type="molecule type" value="Genomic_DNA"/>
</dbReference>
<name>A0A1R3K8U5_9ROSI</name>
<comment type="caution">
    <text evidence="2">The sequence shown here is derived from an EMBL/GenBank/DDBJ whole genome shotgun (WGS) entry which is preliminary data.</text>
</comment>